<evidence type="ECO:0000313" key="3">
    <source>
        <dbReference type="EMBL" id="MDX7987836.1"/>
    </source>
</evidence>
<dbReference type="EMBL" id="VCDN01000041">
    <property type="protein sequence ID" value="MDX7987836.1"/>
    <property type="molecule type" value="Genomic_DNA"/>
</dbReference>
<name>A0ABU4SAQ7_9GAMM</name>
<feature type="domain" description="HTH cro/C1-type" evidence="2">
    <location>
        <begin position="10"/>
        <end position="64"/>
    </location>
</feature>
<dbReference type="InterPro" id="IPR015927">
    <property type="entry name" value="Peptidase_S24_S26A/B/C"/>
</dbReference>
<dbReference type="InterPro" id="IPR036286">
    <property type="entry name" value="LexA/Signal_pep-like_sf"/>
</dbReference>
<comment type="caution">
    <text evidence="3">The sequence shown here is derived from an EMBL/GenBank/DDBJ whole genome shotgun (WGS) entry which is preliminary data.</text>
</comment>
<dbReference type="InterPro" id="IPR039418">
    <property type="entry name" value="LexA-like"/>
</dbReference>
<dbReference type="CDD" id="cd06529">
    <property type="entry name" value="S24_LexA-like"/>
    <property type="match status" value="1"/>
</dbReference>
<evidence type="ECO:0000256" key="1">
    <source>
        <dbReference type="ARBA" id="ARBA00023125"/>
    </source>
</evidence>
<dbReference type="InterPro" id="IPR010982">
    <property type="entry name" value="Lambda_DNA-bd_dom_sf"/>
</dbReference>
<dbReference type="RefSeq" id="WP_319930253.1">
    <property type="nucleotide sequence ID" value="NZ_VCDN01000041.1"/>
</dbReference>
<dbReference type="Gene3D" id="1.10.260.40">
    <property type="entry name" value="lambda repressor-like DNA-binding domains"/>
    <property type="match status" value="1"/>
</dbReference>
<reference evidence="4" key="1">
    <citation type="journal article" date="2024" name="Toxins">
        <title>Genome Sequence Analysis of Native Xenorhabdus Strains Isolated from Entomopathogenic Nematodes in Argentina.</title>
        <authorList>
            <person name="Palma L."/>
            <person name="Frizzo L."/>
            <person name="Kaiser S."/>
            <person name="Berry C."/>
            <person name="Caballero P."/>
            <person name="Bode H.B."/>
            <person name="Del Valle E.E."/>
        </authorList>
    </citation>
    <scope>NUCLEOTIDE SEQUENCE [LARGE SCALE GENOMIC DNA]</scope>
    <source>
        <strain evidence="4">12</strain>
    </source>
</reference>
<sequence length="215" mass="23883">MNDTSLGMRIKHLRKSHKLTQVDLGRSIGVSGVTVGYWEKDLNEPKGKALSKLAKVLNTTENYLLYGVEDPAAQLMSIRQANEVPLFMIWDDALRYINSKGVPIMNNKTKTITSFVNVSIESFALRMSNDSMITSNGGGIPQGAIVVFDPKLKPTEGKIVLAQITEGDKKHLIIKKLMIDGSQQYLMPLNSQYQSTLVDEQCKFLAVACSVQYEI</sequence>
<keyword evidence="1" id="KW-0238">DNA-binding</keyword>
<accession>A0ABU4SAQ7</accession>
<dbReference type="Gene3D" id="2.10.109.10">
    <property type="entry name" value="Umud Fragment, subunit A"/>
    <property type="match status" value="1"/>
</dbReference>
<gene>
    <name evidence="3" type="ORF">FE392_10910</name>
</gene>
<dbReference type="SMART" id="SM00530">
    <property type="entry name" value="HTH_XRE"/>
    <property type="match status" value="1"/>
</dbReference>
<dbReference type="PANTHER" id="PTHR46558">
    <property type="entry name" value="TRACRIPTIONAL REGULATORY PROTEIN-RELATED-RELATED"/>
    <property type="match status" value="1"/>
</dbReference>
<dbReference type="SUPFAM" id="SSF47413">
    <property type="entry name" value="lambda repressor-like DNA-binding domains"/>
    <property type="match status" value="1"/>
</dbReference>
<dbReference type="Proteomes" id="UP001271890">
    <property type="component" value="Unassembled WGS sequence"/>
</dbReference>
<evidence type="ECO:0000259" key="2">
    <source>
        <dbReference type="PROSITE" id="PS50943"/>
    </source>
</evidence>
<dbReference type="CDD" id="cd00093">
    <property type="entry name" value="HTH_XRE"/>
    <property type="match status" value="1"/>
</dbReference>
<evidence type="ECO:0000313" key="4">
    <source>
        <dbReference type="Proteomes" id="UP001271890"/>
    </source>
</evidence>
<dbReference type="PROSITE" id="PS50943">
    <property type="entry name" value="HTH_CROC1"/>
    <property type="match status" value="1"/>
</dbReference>
<organism evidence="3 4">
    <name type="scientific">Xenorhabdus santafensis</name>
    <dbReference type="NCBI Taxonomy" id="2582833"/>
    <lineage>
        <taxon>Bacteria</taxon>
        <taxon>Pseudomonadati</taxon>
        <taxon>Pseudomonadota</taxon>
        <taxon>Gammaproteobacteria</taxon>
        <taxon>Enterobacterales</taxon>
        <taxon>Morganellaceae</taxon>
        <taxon>Xenorhabdus</taxon>
    </lineage>
</organism>
<dbReference type="PANTHER" id="PTHR46558:SF11">
    <property type="entry name" value="HTH-TYPE TRANSCRIPTIONAL REGULATOR XRE"/>
    <property type="match status" value="1"/>
</dbReference>
<dbReference type="Pfam" id="PF00717">
    <property type="entry name" value="Peptidase_S24"/>
    <property type="match status" value="1"/>
</dbReference>
<dbReference type="SUPFAM" id="SSF51306">
    <property type="entry name" value="LexA/Signal peptidase"/>
    <property type="match status" value="1"/>
</dbReference>
<keyword evidence="4" id="KW-1185">Reference proteome</keyword>
<dbReference type="InterPro" id="IPR001387">
    <property type="entry name" value="Cro/C1-type_HTH"/>
</dbReference>
<protein>
    <submittedName>
        <fullName evidence="3">Helix-turn-helix domain-containing protein</fullName>
    </submittedName>
</protein>
<dbReference type="Pfam" id="PF01381">
    <property type="entry name" value="HTH_3"/>
    <property type="match status" value="1"/>
</dbReference>
<proteinExistence type="predicted"/>